<dbReference type="EMBL" id="AFEU01000003">
    <property type="protein sequence ID" value="EIJ78426.1"/>
    <property type="molecule type" value="Genomic_DNA"/>
</dbReference>
<organism evidence="3 4">
    <name type="scientific">Bacillus methanolicus PB1</name>
    <dbReference type="NCBI Taxonomy" id="997296"/>
    <lineage>
        <taxon>Bacteria</taxon>
        <taxon>Bacillati</taxon>
        <taxon>Bacillota</taxon>
        <taxon>Bacilli</taxon>
        <taxon>Bacillales</taxon>
        <taxon>Bacillaceae</taxon>
        <taxon>Bacillus</taxon>
    </lineage>
</organism>
<protein>
    <submittedName>
        <fullName evidence="3">Glycerophosphoryl diester phosphodiesterase</fullName>
    </submittedName>
</protein>
<dbReference type="RefSeq" id="WP_004436863.1">
    <property type="nucleotide sequence ID" value="NZ_AFEU01000003.1"/>
</dbReference>
<dbReference type="Proteomes" id="UP000010523">
    <property type="component" value="Unassembled WGS sequence"/>
</dbReference>
<keyword evidence="1" id="KW-0732">Signal</keyword>
<name>I3DW05_BACMT</name>
<dbReference type="PROSITE" id="PS51704">
    <property type="entry name" value="GP_PDE"/>
    <property type="match status" value="1"/>
</dbReference>
<proteinExistence type="predicted"/>
<dbReference type="STRING" id="997296.PB1_12739"/>
<feature type="signal peptide" evidence="1">
    <location>
        <begin position="1"/>
        <end position="25"/>
    </location>
</feature>
<dbReference type="eggNOG" id="COG0584">
    <property type="taxonomic scope" value="Bacteria"/>
</dbReference>
<dbReference type="PANTHER" id="PTHR46211">
    <property type="entry name" value="GLYCEROPHOSPHORYL DIESTER PHOSPHODIESTERASE"/>
    <property type="match status" value="1"/>
</dbReference>
<dbReference type="GO" id="GO:0006629">
    <property type="term" value="P:lipid metabolic process"/>
    <property type="evidence" value="ECO:0007669"/>
    <property type="project" value="InterPro"/>
</dbReference>
<dbReference type="PATRIC" id="fig|997296.3.peg.2684"/>
<sequence>MIASFATASAAALLAGLMMSPSFEAKLSSLFEKEYRIETVAHRGASGYAPENTIAAFEKAFDMNADYFELDVQMSKDGELVIMHDKTVNRTTNGKGKVGKLTLKELRSLDAGSWFGPEFSGEQIPTLQEALDAFRGKIGILIELKFPELYPGIEQKVADTLIERNMHSPANEKIIVQSFNFESIKTFHKILPEVPVGVLTYRAQHHSNAMLQEFSRYADFVNPNKSLVSKKLTDRIHALGMRTMSWTVRSNDDIRRLHNAKVDGIITDYPDYDPRSR</sequence>
<evidence type="ECO:0000259" key="2">
    <source>
        <dbReference type="PROSITE" id="PS51704"/>
    </source>
</evidence>
<feature type="domain" description="GP-PDE" evidence="2">
    <location>
        <begin position="37"/>
        <end position="277"/>
    </location>
</feature>
<accession>I3DW05</accession>
<evidence type="ECO:0000313" key="3">
    <source>
        <dbReference type="EMBL" id="EIJ78426.1"/>
    </source>
</evidence>
<comment type="caution">
    <text evidence="3">The sequence shown here is derived from an EMBL/GenBank/DDBJ whole genome shotgun (WGS) entry which is preliminary data.</text>
</comment>
<dbReference type="AlphaFoldDB" id="I3DW05"/>
<evidence type="ECO:0000256" key="1">
    <source>
        <dbReference type="SAM" id="SignalP"/>
    </source>
</evidence>
<gene>
    <name evidence="3" type="ORF">PB1_12739</name>
</gene>
<dbReference type="GO" id="GO:0008081">
    <property type="term" value="F:phosphoric diester hydrolase activity"/>
    <property type="evidence" value="ECO:0007669"/>
    <property type="project" value="InterPro"/>
</dbReference>
<dbReference type="PANTHER" id="PTHR46211:SF1">
    <property type="entry name" value="GLYCEROPHOSPHODIESTER PHOSPHODIESTERASE, CYTOPLASMIC"/>
    <property type="match status" value="1"/>
</dbReference>
<dbReference type="InterPro" id="IPR030395">
    <property type="entry name" value="GP_PDE_dom"/>
</dbReference>
<dbReference type="SUPFAM" id="SSF51695">
    <property type="entry name" value="PLC-like phosphodiesterases"/>
    <property type="match status" value="1"/>
</dbReference>
<feature type="chain" id="PRO_5039382688" evidence="1">
    <location>
        <begin position="26"/>
        <end position="277"/>
    </location>
</feature>
<keyword evidence="4" id="KW-1185">Reference proteome</keyword>
<reference evidence="3 4" key="1">
    <citation type="journal article" date="2012" name="Appl. Environ. Microbiol.">
        <title>Genome Sequence of Thermotolerant Bacillus methanolicus: Features and Regulation Related to Methylotrophy and Production of L-Lysine and L-Glutamate from Methanol.</title>
        <authorList>
            <person name="Heggeset T.M."/>
            <person name="Krog A."/>
            <person name="Balzer S."/>
            <person name="Wentzel A."/>
            <person name="Ellingsen T.E."/>
            <person name="Brautaset T."/>
        </authorList>
    </citation>
    <scope>NUCLEOTIDE SEQUENCE [LARGE SCALE GENOMIC DNA]</scope>
    <source>
        <strain evidence="3 4">PB1</strain>
    </source>
</reference>
<dbReference type="Gene3D" id="3.20.20.190">
    <property type="entry name" value="Phosphatidylinositol (PI) phosphodiesterase"/>
    <property type="match status" value="1"/>
</dbReference>
<dbReference type="InterPro" id="IPR017946">
    <property type="entry name" value="PLC-like_Pdiesterase_TIM-brl"/>
</dbReference>
<dbReference type="Pfam" id="PF03009">
    <property type="entry name" value="GDPD"/>
    <property type="match status" value="1"/>
</dbReference>
<evidence type="ECO:0000313" key="4">
    <source>
        <dbReference type="Proteomes" id="UP000010523"/>
    </source>
</evidence>
<dbReference type="OrthoDB" id="384721at2"/>